<evidence type="ECO:0000256" key="4">
    <source>
        <dbReference type="ARBA" id="ARBA00023277"/>
    </source>
</evidence>
<dbReference type="SUPFAM" id="SSF51338">
    <property type="entry name" value="Composite domain of metallo-dependent hydrolases"/>
    <property type="match status" value="1"/>
</dbReference>
<evidence type="ECO:0000259" key="9">
    <source>
        <dbReference type="Pfam" id="PF01979"/>
    </source>
</evidence>
<dbReference type="NCBIfam" id="TIGR00221">
    <property type="entry name" value="nagA"/>
    <property type="match status" value="1"/>
</dbReference>
<accession>A0A7Y9GZX5</accession>
<feature type="binding site" evidence="8">
    <location>
        <position position="219"/>
    </location>
    <ligand>
        <name>Zn(2+)</name>
        <dbReference type="ChEBI" id="CHEBI:29105"/>
    </ligand>
</feature>
<feature type="binding site" evidence="7">
    <location>
        <position position="230"/>
    </location>
    <ligand>
        <name>substrate</name>
    </ligand>
</feature>
<feature type="binding site" evidence="8">
    <location>
        <position position="124"/>
    </location>
    <ligand>
        <name>Zn(2+)</name>
        <dbReference type="ChEBI" id="CHEBI:29105"/>
    </ligand>
</feature>
<feature type="domain" description="Amidohydrolase-related" evidence="9">
    <location>
        <begin position="49"/>
        <end position="384"/>
    </location>
</feature>
<dbReference type="PANTHER" id="PTHR11113">
    <property type="entry name" value="N-ACETYLGLUCOSAMINE-6-PHOSPHATE DEACETYLASE"/>
    <property type="match status" value="1"/>
</dbReference>
<dbReference type="InterPro" id="IPR032466">
    <property type="entry name" value="Metal_Hydrolase"/>
</dbReference>
<dbReference type="Gene3D" id="2.30.40.10">
    <property type="entry name" value="Urease, subunit C, domain 1"/>
    <property type="match status" value="1"/>
</dbReference>
<keyword evidence="3 5" id="KW-0378">Hydrolase</keyword>
<dbReference type="GO" id="GO:0006046">
    <property type="term" value="P:N-acetylglucosamine catabolic process"/>
    <property type="evidence" value="ECO:0007669"/>
    <property type="project" value="TreeGrafter"/>
</dbReference>
<evidence type="ECO:0000256" key="5">
    <source>
        <dbReference type="PIRNR" id="PIRNR038994"/>
    </source>
</evidence>
<dbReference type="GO" id="GO:0008448">
    <property type="term" value="F:N-acetylglucosamine-6-phosphate deacetylase activity"/>
    <property type="evidence" value="ECO:0007669"/>
    <property type="project" value="UniProtKB-EC"/>
</dbReference>
<evidence type="ECO:0000313" key="10">
    <source>
        <dbReference type="EMBL" id="NYE35449.1"/>
    </source>
</evidence>
<reference evidence="10 11" key="1">
    <citation type="submission" date="2020-07" db="EMBL/GenBank/DDBJ databases">
        <authorList>
            <person name="Partida-Martinez L."/>
            <person name="Huntemann M."/>
            <person name="Clum A."/>
            <person name="Wang J."/>
            <person name="Palaniappan K."/>
            <person name="Ritter S."/>
            <person name="Chen I.-M."/>
            <person name="Stamatis D."/>
            <person name="Reddy T."/>
            <person name="O'Malley R."/>
            <person name="Daum C."/>
            <person name="Shapiro N."/>
            <person name="Ivanova N."/>
            <person name="Kyrpides N."/>
            <person name="Woyke T."/>
        </authorList>
    </citation>
    <scope>NUCLEOTIDE SEQUENCE [LARGE SCALE GENOMIC DNA]</scope>
    <source>
        <strain evidence="10 11">AT2.17</strain>
    </source>
</reference>
<dbReference type="Gene3D" id="3.20.20.140">
    <property type="entry name" value="Metal-dependent hydrolases"/>
    <property type="match status" value="1"/>
</dbReference>
<keyword evidence="4 5" id="KW-0119">Carbohydrate metabolism</keyword>
<feature type="binding site" evidence="7">
    <location>
        <position position="253"/>
    </location>
    <ligand>
        <name>substrate</name>
    </ligand>
</feature>
<gene>
    <name evidence="10" type="ORF">F4692_000553</name>
</gene>
<dbReference type="PANTHER" id="PTHR11113:SF14">
    <property type="entry name" value="N-ACETYLGLUCOSAMINE-6-PHOSPHATE DEACETYLASE"/>
    <property type="match status" value="1"/>
</dbReference>
<evidence type="ECO:0000256" key="1">
    <source>
        <dbReference type="ARBA" id="ARBA00010716"/>
    </source>
</evidence>
<dbReference type="EMBL" id="JACCBW010000001">
    <property type="protein sequence ID" value="NYE35449.1"/>
    <property type="molecule type" value="Genomic_DNA"/>
</dbReference>
<dbReference type="EC" id="3.5.1.25" evidence="10"/>
<feature type="active site" description="Proton donor/acceptor" evidence="6">
    <location>
        <position position="275"/>
    </location>
</feature>
<dbReference type="InterPro" id="IPR003764">
    <property type="entry name" value="GlcNAc_6-P_deAcase"/>
</dbReference>
<dbReference type="Proteomes" id="UP000549911">
    <property type="component" value="Unassembled WGS sequence"/>
</dbReference>
<name>A0A7Y9GZX5_9ACTN</name>
<keyword evidence="2 8" id="KW-0479">Metal-binding</keyword>
<feature type="binding site" evidence="8">
    <location>
        <position position="198"/>
    </location>
    <ligand>
        <name>Zn(2+)</name>
        <dbReference type="ChEBI" id="CHEBI:29105"/>
    </ligand>
</feature>
<comment type="cofactor">
    <cofactor evidence="8">
        <name>a divalent metal cation</name>
        <dbReference type="ChEBI" id="CHEBI:60240"/>
    </cofactor>
    <text evidence="8">Binds 1 divalent metal cation per subunit.</text>
</comment>
<reference evidence="10 11" key="2">
    <citation type="submission" date="2020-08" db="EMBL/GenBank/DDBJ databases">
        <title>The Agave Microbiome: Exploring the role of microbial communities in plant adaptations to desert environments.</title>
        <authorList>
            <person name="Partida-Martinez L.P."/>
        </authorList>
    </citation>
    <scope>NUCLEOTIDE SEQUENCE [LARGE SCALE GENOMIC DNA]</scope>
    <source>
        <strain evidence="10 11">AT2.17</strain>
    </source>
</reference>
<sequence length="386" mass="39019">MSMILTAAQVVTPARILAPGWLHLDGDRIVEVGEGTPPRAPDLDLGDMTVSPGFVDLHVHGGGGAAFDTGTAESGAAVVAAHLSHGTTSIAASLVTDTPERMAAAVRELALLVDDGVLAGVHLEGPWLSPHRSGAHQPGALTEPDPGAVEALLGAGDPSTGSGRRGAVRMVTLAPELPGGTDAVRLLTDVGVVAAVGHTDATYDQARVAIDAGARVGTHLFNAMRPLHHREPGAVGALLESPAHVELIADGVHLHPAVLRTVFAAKPGRCILVTDAMAAAGAPDGDYLLGPMEVEVRGGVARLASEDGDGPIAGSTLTMDAAVRYAVRTAGLPLVDVLHAASTAPAAAWGLADVGALAPGRRADLVVLDDGLEVVRVMRGGTWVGP</sequence>
<dbReference type="InterPro" id="IPR006680">
    <property type="entry name" value="Amidohydro-rel"/>
</dbReference>
<feature type="binding site" evidence="7">
    <location>
        <begin position="312"/>
        <end position="314"/>
    </location>
    <ligand>
        <name>substrate</name>
    </ligand>
</feature>
<proteinExistence type="inferred from homology"/>
<evidence type="ECO:0000256" key="8">
    <source>
        <dbReference type="PIRSR" id="PIRSR038994-3"/>
    </source>
</evidence>
<dbReference type="InterPro" id="IPR011059">
    <property type="entry name" value="Metal-dep_hydrolase_composite"/>
</dbReference>
<dbReference type="SUPFAM" id="SSF51556">
    <property type="entry name" value="Metallo-dependent hydrolases"/>
    <property type="match status" value="1"/>
</dbReference>
<organism evidence="10 11">
    <name type="scientific">Nocardioides cavernae</name>
    <dbReference type="NCBI Taxonomy" id="1921566"/>
    <lineage>
        <taxon>Bacteria</taxon>
        <taxon>Bacillati</taxon>
        <taxon>Actinomycetota</taxon>
        <taxon>Actinomycetes</taxon>
        <taxon>Propionibacteriales</taxon>
        <taxon>Nocardioidaceae</taxon>
        <taxon>Nocardioides</taxon>
    </lineage>
</organism>
<feature type="binding site" evidence="7">
    <location>
        <position position="135"/>
    </location>
    <ligand>
        <name>substrate</name>
    </ligand>
</feature>
<dbReference type="AlphaFoldDB" id="A0A7Y9GZX5"/>
<feature type="binding site" evidence="7">
    <location>
        <begin position="222"/>
        <end position="223"/>
    </location>
    <ligand>
        <name>substrate</name>
    </ligand>
</feature>
<dbReference type="PIRSF" id="PIRSF038994">
    <property type="entry name" value="NagA"/>
    <property type="match status" value="1"/>
</dbReference>
<protein>
    <submittedName>
        <fullName evidence="10">N-acetylglucosamine-6-phosphate deacetylase</fullName>
        <ecNumber evidence="10">3.5.1.25</ecNumber>
    </submittedName>
</protein>
<evidence type="ECO:0000256" key="7">
    <source>
        <dbReference type="PIRSR" id="PIRSR038994-2"/>
    </source>
</evidence>
<dbReference type="Pfam" id="PF01979">
    <property type="entry name" value="Amidohydro_1"/>
    <property type="match status" value="1"/>
</dbReference>
<dbReference type="CDD" id="cd00854">
    <property type="entry name" value="NagA"/>
    <property type="match status" value="1"/>
</dbReference>
<comment type="similarity">
    <text evidence="1 5">Belongs to the metallo-dependent hydrolases superfamily. NagA family.</text>
</comment>
<evidence type="ECO:0000256" key="6">
    <source>
        <dbReference type="PIRSR" id="PIRSR038994-1"/>
    </source>
</evidence>
<dbReference type="GO" id="GO:0046872">
    <property type="term" value="F:metal ion binding"/>
    <property type="evidence" value="ECO:0007669"/>
    <property type="project" value="UniProtKB-KW"/>
</dbReference>
<evidence type="ECO:0000256" key="3">
    <source>
        <dbReference type="ARBA" id="ARBA00022801"/>
    </source>
</evidence>
<evidence type="ECO:0000256" key="2">
    <source>
        <dbReference type="ARBA" id="ARBA00022723"/>
    </source>
</evidence>
<evidence type="ECO:0000313" key="11">
    <source>
        <dbReference type="Proteomes" id="UP000549911"/>
    </source>
</evidence>
<comment type="caution">
    <text evidence="10">The sequence shown here is derived from an EMBL/GenBank/DDBJ whole genome shotgun (WGS) entry which is preliminary data.</text>
</comment>
<keyword evidence="11" id="KW-1185">Reference proteome</keyword>